<dbReference type="GO" id="GO:0008324">
    <property type="term" value="F:monoatomic cation transmembrane transporter activity"/>
    <property type="evidence" value="ECO:0007669"/>
    <property type="project" value="InterPro"/>
</dbReference>
<feature type="region of interest" description="Disordered" evidence="6">
    <location>
        <begin position="163"/>
        <end position="239"/>
    </location>
</feature>
<dbReference type="Pfam" id="PF01545">
    <property type="entry name" value="Cation_efflux"/>
    <property type="match status" value="1"/>
</dbReference>
<dbReference type="GeneID" id="85305787"/>
<keyword evidence="2" id="KW-0813">Transport</keyword>
<name>A0AAJ0BW96_9PEZI</name>
<dbReference type="PANTHER" id="PTHR43840">
    <property type="entry name" value="MITOCHONDRIAL METAL TRANSPORTER 1-RELATED"/>
    <property type="match status" value="1"/>
</dbReference>
<evidence type="ECO:0000256" key="3">
    <source>
        <dbReference type="ARBA" id="ARBA00022692"/>
    </source>
</evidence>
<proteinExistence type="predicted"/>
<organism evidence="9 10">
    <name type="scientific">Phialemonium atrogriseum</name>
    <dbReference type="NCBI Taxonomy" id="1093897"/>
    <lineage>
        <taxon>Eukaryota</taxon>
        <taxon>Fungi</taxon>
        <taxon>Dikarya</taxon>
        <taxon>Ascomycota</taxon>
        <taxon>Pezizomycotina</taxon>
        <taxon>Sordariomycetes</taxon>
        <taxon>Sordariomycetidae</taxon>
        <taxon>Cephalothecales</taxon>
        <taxon>Cephalothecaceae</taxon>
        <taxon>Phialemonium</taxon>
    </lineage>
</organism>
<feature type="transmembrane region" description="Helical" evidence="7">
    <location>
        <begin position="323"/>
        <end position="343"/>
    </location>
</feature>
<keyword evidence="3 7" id="KW-0812">Transmembrane</keyword>
<comment type="subcellular location">
    <subcellularLocation>
        <location evidence="1">Membrane</location>
        <topology evidence="1">Multi-pass membrane protein</topology>
    </subcellularLocation>
</comment>
<dbReference type="InterPro" id="IPR036837">
    <property type="entry name" value="Cation_efflux_CTD_sf"/>
</dbReference>
<dbReference type="InterPro" id="IPR002524">
    <property type="entry name" value="Cation_efflux"/>
</dbReference>
<dbReference type="RefSeq" id="XP_060280482.1">
    <property type="nucleotide sequence ID" value="XM_060422600.1"/>
</dbReference>
<feature type="transmembrane region" description="Helical" evidence="7">
    <location>
        <begin position="280"/>
        <end position="303"/>
    </location>
</feature>
<reference evidence="9" key="1">
    <citation type="submission" date="2023-06" db="EMBL/GenBank/DDBJ databases">
        <title>Genome-scale phylogeny and comparative genomics of the fungal order Sordariales.</title>
        <authorList>
            <consortium name="Lawrence Berkeley National Laboratory"/>
            <person name="Hensen N."/>
            <person name="Bonometti L."/>
            <person name="Westerberg I."/>
            <person name="Brannstrom I.O."/>
            <person name="Guillou S."/>
            <person name="Cros-Aarteil S."/>
            <person name="Calhoun S."/>
            <person name="Haridas S."/>
            <person name="Kuo A."/>
            <person name="Mondo S."/>
            <person name="Pangilinan J."/>
            <person name="Riley R."/>
            <person name="Labutti K."/>
            <person name="Andreopoulos B."/>
            <person name="Lipzen A."/>
            <person name="Chen C."/>
            <person name="Yanf M."/>
            <person name="Daum C."/>
            <person name="Ng V."/>
            <person name="Clum A."/>
            <person name="Steindorff A."/>
            <person name="Ohm R."/>
            <person name="Martin F."/>
            <person name="Silar P."/>
            <person name="Natvig D."/>
            <person name="Lalanne C."/>
            <person name="Gautier V."/>
            <person name="Ament-Velasquez S.L."/>
            <person name="Kruys A."/>
            <person name="Hutchinson M.I."/>
            <person name="Powell A.J."/>
            <person name="Barry K."/>
            <person name="Miller A.N."/>
            <person name="Grigoriev I.V."/>
            <person name="Debuchy R."/>
            <person name="Gladieux P."/>
            <person name="Thoren M.H."/>
            <person name="Johannesson H."/>
        </authorList>
    </citation>
    <scope>NUCLEOTIDE SEQUENCE</scope>
    <source>
        <strain evidence="9">8032-3</strain>
    </source>
</reference>
<dbReference type="InterPro" id="IPR050291">
    <property type="entry name" value="CDF_Transporter"/>
</dbReference>
<keyword evidence="5 7" id="KW-0472">Membrane</keyword>
<feature type="domain" description="Cation efflux protein transmembrane" evidence="8">
    <location>
        <begin position="254"/>
        <end position="444"/>
    </location>
</feature>
<keyword evidence="10" id="KW-1185">Reference proteome</keyword>
<dbReference type="Proteomes" id="UP001244011">
    <property type="component" value="Unassembled WGS sequence"/>
</dbReference>
<accession>A0AAJ0BW96</accession>
<evidence type="ECO:0000259" key="8">
    <source>
        <dbReference type="Pfam" id="PF01545"/>
    </source>
</evidence>
<feature type="compositionally biased region" description="Acidic residues" evidence="6">
    <location>
        <begin position="217"/>
        <end position="227"/>
    </location>
</feature>
<dbReference type="FunFam" id="3.30.70.1350:FF:000004">
    <property type="entry name" value="Cation diffusion facilitator 10"/>
    <property type="match status" value="1"/>
</dbReference>
<dbReference type="Gene3D" id="1.20.1510.10">
    <property type="entry name" value="Cation efflux protein transmembrane domain"/>
    <property type="match status" value="1"/>
</dbReference>
<evidence type="ECO:0000256" key="1">
    <source>
        <dbReference type="ARBA" id="ARBA00004141"/>
    </source>
</evidence>
<feature type="transmembrane region" description="Helical" evidence="7">
    <location>
        <begin position="251"/>
        <end position="274"/>
    </location>
</feature>
<dbReference type="SUPFAM" id="SSF160240">
    <property type="entry name" value="Cation efflux protein cytoplasmic domain-like"/>
    <property type="match status" value="1"/>
</dbReference>
<dbReference type="GO" id="GO:0030003">
    <property type="term" value="P:intracellular monoatomic cation homeostasis"/>
    <property type="evidence" value="ECO:0007669"/>
    <property type="project" value="UniProtKB-ARBA"/>
</dbReference>
<evidence type="ECO:0000313" key="10">
    <source>
        <dbReference type="Proteomes" id="UP001244011"/>
    </source>
</evidence>
<evidence type="ECO:0000256" key="2">
    <source>
        <dbReference type="ARBA" id="ARBA00022448"/>
    </source>
</evidence>
<protein>
    <submittedName>
        <fullName evidence="9">Cation diffusion facilitator 10</fullName>
    </submittedName>
</protein>
<dbReference type="PANTHER" id="PTHR43840:SF4">
    <property type="entry name" value="CDF DIVALENT METAL CATION TRANSPORTER (EUROFUNG)"/>
    <property type="match status" value="1"/>
</dbReference>
<evidence type="ECO:0000313" key="9">
    <source>
        <dbReference type="EMBL" id="KAK1764269.1"/>
    </source>
</evidence>
<feature type="transmembrane region" description="Helical" evidence="7">
    <location>
        <begin position="355"/>
        <end position="376"/>
    </location>
</feature>
<evidence type="ECO:0000256" key="7">
    <source>
        <dbReference type="SAM" id="Phobius"/>
    </source>
</evidence>
<keyword evidence="4 7" id="KW-1133">Transmembrane helix</keyword>
<evidence type="ECO:0000256" key="5">
    <source>
        <dbReference type="ARBA" id="ARBA00023136"/>
    </source>
</evidence>
<dbReference type="InterPro" id="IPR027469">
    <property type="entry name" value="Cation_efflux_TMD_sf"/>
</dbReference>
<dbReference type="SUPFAM" id="SSF161111">
    <property type="entry name" value="Cation efflux protein transmembrane domain-like"/>
    <property type="match status" value="1"/>
</dbReference>
<evidence type="ECO:0000256" key="4">
    <source>
        <dbReference type="ARBA" id="ARBA00022989"/>
    </source>
</evidence>
<dbReference type="Gene3D" id="3.30.70.1350">
    <property type="entry name" value="Cation efflux protein, cytoplasmic domain"/>
    <property type="match status" value="1"/>
</dbReference>
<feature type="compositionally biased region" description="Polar residues" evidence="6">
    <location>
        <begin position="178"/>
        <end position="193"/>
    </location>
</feature>
<dbReference type="FunFam" id="1.20.1510.10:FF:000005">
    <property type="entry name" value="Putative Cation diffusion facilitator 1"/>
    <property type="match status" value="1"/>
</dbReference>
<dbReference type="NCBIfam" id="TIGR01297">
    <property type="entry name" value="CDF"/>
    <property type="match status" value="1"/>
</dbReference>
<dbReference type="InterPro" id="IPR058533">
    <property type="entry name" value="Cation_efflux_TM"/>
</dbReference>
<evidence type="ECO:0000256" key="6">
    <source>
        <dbReference type="SAM" id="MobiDB-lite"/>
    </source>
</evidence>
<dbReference type="AlphaFoldDB" id="A0AAJ0BW96"/>
<gene>
    <name evidence="9" type="ORF">QBC33DRAFT_202435</name>
</gene>
<dbReference type="GO" id="GO:0016020">
    <property type="term" value="C:membrane"/>
    <property type="evidence" value="ECO:0007669"/>
    <property type="project" value="UniProtKB-SubCell"/>
</dbReference>
<sequence>MASWHRRGSSPLINNEPAPLTSMGHGALLSLVRSRSTTSLHAVQRRDEEDALMGSGDLYDDESQRVDKRRMSAILNGPQMRSMRLIGNTNPRYRWDRYWKTEDQLARMKKPLRQYYERTNYLIQQYLYIDKLLDSSLPHDLLNEYNNVPALAPRGVQILDTMTEEPSSLPPSDGEASPTHSSHLVPHSTNTTKKVNRTPRNIYHPNELTPLFSGTDGDNDDDDDEDGLDPKPDIPWLEDDDVDSGDRIVTLAIYINFAANAVLLAGKIAVVFSVPSVSVMASLVDAALDFLSTGIVWVTTWLISHHDQYRYPTGRRRLEPIGVLVFAVIMITAFVQVALEAIQRLRSPDHEIIELGIPAIAIMIGTIVIKGMCWLWCRLVKNSSVQALAADASTDVIFNTGSIAFPIIGFYARIWWLDALGGLLLSLVVIFTWSRTASEHVKHLSGFSATPDQRQILLYLTMRFAKTIKQIQGLQAYHSGDRLNVEVDIVLDANTSLRDSHDLGESLQYVLESVPIVDRAFVHVDYASYNLPTHMQQHVPR</sequence>
<dbReference type="EMBL" id="MU839021">
    <property type="protein sequence ID" value="KAK1764269.1"/>
    <property type="molecule type" value="Genomic_DNA"/>
</dbReference>
<dbReference type="GO" id="GO:0098771">
    <property type="term" value="P:inorganic ion homeostasis"/>
    <property type="evidence" value="ECO:0007669"/>
    <property type="project" value="UniProtKB-ARBA"/>
</dbReference>
<comment type="caution">
    <text evidence="9">The sequence shown here is derived from an EMBL/GenBank/DDBJ whole genome shotgun (WGS) entry which is preliminary data.</text>
</comment>